<dbReference type="HOGENOM" id="CLU_155761_4_1_2"/>
<dbReference type="SUPFAM" id="SSF143011">
    <property type="entry name" value="RelE-like"/>
    <property type="match status" value="1"/>
</dbReference>
<reference evidence="2 3" key="1">
    <citation type="submission" date="2013-07" db="EMBL/GenBank/DDBJ databases">
        <title>Genome of Archaeoglobus fulgidus.</title>
        <authorList>
            <person name="Fiebig A."/>
            <person name="Birkeland N.-K."/>
        </authorList>
    </citation>
    <scope>NUCLEOTIDE SEQUENCE [LARGE SCALE GENOMIC DNA]</scope>
    <source>
        <strain evidence="2 3">DSM 8774</strain>
    </source>
</reference>
<dbReference type="KEGG" id="afg:AFULGI_00011890"/>
<sequence length="85" mass="10223">MNYKAQFSEEFLKIAKKLKEKDPELLKRLQSKVEEIIKQPEHYKPLRGQMKGLRRAHVGKFVIIFKVEEDTVKFVTFKHHNHAYK</sequence>
<dbReference type="EMBL" id="CP006577">
    <property type="protein sequence ID" value="AIG97969.1"/>
    <property type="molecule type" value="Genomic_DNA"/>
</dbReference>
<dbReference type="InterPro" id="IPR007712">
    <property type="entry name" value="RelE/ParE_toxin"/>
</dbReference>
<dbReference type="AlphaFoldDB" id="A0A075WFT7"/>
<evidence type="ECO:0000313" key="2">
    <source>
        <dbReference type="EMBL" id="AIG97969.1"/>
    </source>
</evidence>
<accession>A0A075WFT7</accession>
<dbReference type="Pfam" id="PF05016">
    <property type="entry name" value="ParE_toxin"/>
    <property type="match status" value="1"/>
</dbReference>
<dbReference type="InterPro" id="IPR004386">
    <property type="entry name" value="Toxin_YafQ-like"/>
</dbReference>
<dbReference type="NCBIfam" id="TIGR02385">
    <property type="entry name" value="RelE_StbE"/>
    <property type="match status" value="1"/>
</dbReference>
<dbReference type="Gene3D" id="3.30.2310.20">
    <property type="entry name" value="RelE-like"/>
    <property type="match status" value="1"/>
</dbReference>
<evidence type="ECO:0000313" key="3">
    <source>
        <dbReference type="Proteomes" id="UP000028501"/>
    </source>
</evidence>
<dbReference type="NCBIfam" id="TIGR00053">
    <property type="entry name" value="YafQ family addiction module toxin"/>
    <property type="match status" value="1"/>
</dbReference>
<proteinExistence type="predicted"/>
<dbReference type="RefSeq" id="WP_010878589.1">
    <property type="nucleotide sequence ID" value="NZ_CP006577.1"/>
</dbReference>
<dbReference type="InterPro" id="IPR035093">
    <property type="entry name" value="RelE/ParE_toxin_dom_sf"/>
</dbReference>
<dbReference type="Proteomes" id="UP000028501">
    <property type="component" value="Chromosome"/>
</dbReference>
<keyword evidence="1" id="KW-1277">Toxin-antitoxin system</keyword>
<organism evidence="2 3">
    <name type="scientific">Archaeoglobus fulgidus DSM 8774</name>
    <dbReference type="NCBI Taxonomy" id="1344584"/>
    <lineage>
        <taxon>Archaea</taxon>
        <taxon>Methanobacteriati</taxon>
        <taxon>Methanobacteriota</taxon>
        <taxon>Archaeoglobi</taxon>
        <taxon>Archaeoglobales</taxon>
        <taxon>Archaeoglobaceae</taxon>
        <taxon>Archaeoglobus</taxon>
    </lineage>
</organism>
<name>A0A075WFT7_ARCFL</name>
<protein>
    <submittedName>
        <fullName evidence="2">Addiction module toxin component, YafQ family/addiction module toxin, RelE/StbE family</fullName>
    </submittedName>
</protein>
<dbReference type="GeneID" id="24794697"/>
<evidence type="ECO:0000256" key="1">
    <source>
        <dbReference type="ARBA" id="ARBA00022649"/>
    </source>
</evidence>
<gene>
    <name evidence="2" type="ORF">AFULGI_00011890</name>
</gene>